<proteinExistence type="predicted"/>
<evidence type="ECO:0000256" key="4">
    <source>
        <dbReference type="ARBA" id="ARBA00022737"/>
    </source>
</evidence>
<dbReference type="Proteomes" id="UP001420932">
    <property type="component" value="Unassembled WGS sequence"/>
</dbReference>
<protein>
    <submittedName>
        <fullName evidence="6">Uncharacterized protein</fullName>
    </submittedName>
</protein>
<comment type="caution">
    <text evidence="6">The sequence shown here is derived from an EMBL/GenBank/DDBJ whole genome shotgun (WGS) entry which is preliminary data.</text>
</comment>
<dbReference type="AlphaFoldDB" id="A0AAP0PKD5"/>
<accession>A0AAP0PKD5</accession>
<keyword evidence="5" id="KW-0653">Protein transport</keyword>
<dbReference type="EMBL" id="JBBNAF010000005">
    <property type="protein sequence ID" value="KAK9143996.1"/>
    <property type="molecule type" value="Genomic_DNA"/>
</dbReference>
<organism evidence="6 7">
    <name type="scientific">Stephania yunnanensis</name>
    <dbReference type="NCBI Taxonomy" id="152371"/>
    <lineage>
        <taxon>Eukaryota</taxon>
        <taxon>Viridiplantae</taxon>
        <taxon>Streptophyta</taxon>
        <taxon>Embryophyta</taxon>
        <taxon>Tracheophyta</taxon>
        <taxon>Spermatophyta</taxon>
        <taxon>Magnoliopsida</taxon>
        <taxon>Ranunculales</taxon>
        <taxon>Menispermaceae</taxon>
        <taxon>Menispermoideae</taxon>
        <taxon>Cissampelideae</taxon>
        <taxon>Stephania</taxon>
    </lineage>
</organism>
<gene>
    <name evidence="6" type="ORF">Syun_013396</name>
</gene>
<dbReference type="GO" id="GO:0005737">
    <property type="term" value="C:cytoplasm"/>
    <property type="evidence" value="ECO:0007669"/>
    <property type="project" value="UniProtKB-SubCell"/>
</dbReference>
<dbReference type="InterPro" id="IPR040122">
    <property type="entry name" value="Importin_beta"/>
</dbReference>
<evidence type="ECO:0000256" key="1">
    <source>
        <dbReference type="ARBA" id="ARBA00004496"/>
    </source>
</evidence>
<keyword evidence="4" id="KW-0677">Repeat</keyword>
<name>A0AAP0PKD5_9MAGN</name>
<evidence type="ECO:0000256" key="3">
    <source>
        <dbReference type="ARBA" id="ARBA00022490"/>
    </source>
</evidence>
<keyword evidence="3" id="KW-0963">Cytoplasm</keyword>
<dbReference type="PANTHER" id="PTHR10527">
    <property type="entry name" value="IMPORTIN BETA"/>
    <property type="match status" value="1"/>
</dbReference>
<reference evidence="6 7" key="1">
    <citation type="submission" date="2024-01" db="EMBL/GenBank/DDBJ databases">
        <title>Genome assemblies of Stephania.</title>
        <authorList>
            <person name="Yang L."/>
        </authorList>
    </citation>
    <scope>NUCLEOTIDE SEQUENCE [LARGE SCALE GENOMIC DNA]</scope>
    <source>
        <strain evidence="6">YNDBR</strain>
        <tissue evidence="6">Leaf</tissue>
    </source>
</reference>
<evidence type="ECO:0000313" key="7">
    <source>
        <dbReference type="Proteomes" id="UP001420932"/>
    </source>
</evidence>
<evidence type="ECO:0000313" key="6">
    <source>
        <dbReference type="EMBL" id="KAK9143996.1"/>
    </source>
</evidence>
<keyword evidence="2" id="KW-0813">Transport</keyword>
<dbReference type="InterPro" id="IPR011989">
    <property type="entry name" value="ARM-like"/>
</dbReference>
<dbReference type="InterPro" id="IPR016024">
    <property type="entry name" value="ARM-type_fold"/>
</dbReference>
<sequence length="149" mass="16375">MLTDEIELQDYAGSDSGHSAPPHSQFIKKALSSLVPMLLETLLKQEEDQDQDDEIWNLSMAGGTCLGLVARTVGDDIVSLVMPFVEANIMKPDWRSREAATYAFGSILEGPSVEKLSPLVNAEIAEIGEIAETPKEERSREIEEIAETK</sequence>
<evidence type="ECO:0000256" key="2">
    <source>
        <dbReference type="ARBA" id="ARBA00022448"/>
    </source>
</evidence>
<evidence type="ECO:0000256" key="5">
    <source>
        <dbReference type="ARBA" id="ARBA00022927"/>
    </source>
</evidence>
<dbReference type="SUPFAM" id="SSF48371">
    <property type="entry name" value="ARM repeat"/>
    <property type="match status" value="1"/>
</dbReference>
<dbReference type="GO" id="GO:0006606">
    <property type="term" value="P:protein import into nucleus"/>
    <property type="evidence" value="ECO:0007669"/>
    <property type="project" value="InterPro"/>
</dbReference>
<dbReference type="Gene3D" id="1.25.10.10">
    <property type="entry name" value="Leucine-rich Repeat Variant"/>
    <property type="match status" value="1"/>
</dbReference>
<comment type="subcellular location">
    <subcellularLocation>
        <location evidence="1">Cytoplasm</location>
    </subcellularLocation>
</comment>
<keyword evidence="7" id="KW-1185">Reference proteome</keyword>